<dbReference type="InterPro" id="IPR003692">
    <property type="entry name" value="Hydantoinase_B"/>
</dbReference>
<feature type="non-terminal residue" evidence="2">
    <location>
        <position position="168"/>
    </location>
</feature>
<dbReference type="GO" id="GO:0006749">
    <property type="term" value="P:glutathione metabolic process"/>
    <property type="evidence" value="ECO:0007669"/>
    <property type="project" value="TreeGrafter"/>
</dbReference>
<accession>A0A382ZEG4</accession>
<dbReference type="GO" id="GO:0017168">
    <property type="term" value="F:5-oxoprolinase (ATP-hydrolyzing) activity"/>
    <property type="evidence" value="ECO:0007669"/>
    <property type="project" value="TreeGrafter"/>
</dbReference>
<proteinExistence type="predicted"/>
<dbReference type="EMBL" id="UINC01183258">
    <property type="protein sequence ID" value="SVD93924.1"/>
    <property type="molecule type" value="Genomic_DNA"/>
</dbReference>
<dbReference type="InterPro" id="IPR045079">
    <property type="entry name" value="Oxoprolinase-like"/>
</dbReference>
<feature type="domain" description="Hydantoinase B/oxoprolinase" evidence="1">
    <location>
        <begin position="5"/>
        <end position="167"/>
    </location>
</feature>
<evidence type="ECO:0000259" key="1">
    <source>
        <dbReference type="Pfam" id="PF02538"/>
    </source>
</evidence>
<sequence length="168" mass="18548">MIETDPITREIVKNALASAADEMAVALYRTAYSTVVRDCLDFSTSLCEAGGEMIAQGVTIPLHLGSIPYAMETLFAKFGHDIEPEDVFILNDPFDGGMHIPDIFIVKPIFWEGERVAFAVTTAHHLDLGGRLPGSSACDNTEIFQEGLRIPWLKLFRRGEADESIFTL</sequence>
<dbReference type="GO" id="GO:0005829">
    <property type="term" value="C:cytosol"/>
    <property type="evidence" value="ECO:0007669"/>
    <property type="project" value="TreeGrafter"/>
</dbReference>
<dbReference type="PANTHER" id="PTHR11365">
    <property type="entry name" value="5-OXOPROLINASE RELATED"/>
    <property type="match status" value="1"/>
</dbReference>
<gene>
    <name evidence="2" type="ORF">METZ01_LOCUS446778</name>
</gene>
<dbReference type="Pfam" id="PF02538">
    <property type="entry name" value="Hydantoinase_B"/>
    <property type="match status" value="1"/>
</dbReference>
<dbReference type="PANTHER" id="PTHR11365:SF23">
    <property type="entry name" value="HYPOTHETICAL 5-OXOPROLINASE (EUROFUNG)-RELATED"/>
    <property type="match status" value="1"/>
</dbReference>
<organism evidence="2">
    <name type="scientific">marine metagenome</name>
    <dbReference type="NCBI Taxonomy" id="408172"/>
    <lineage>
        <taxon>unclassified sequences</taxon>
        <taxon>metagenomes</taxon>
        <taxon>ecological metagenomes</taxon>
    </lineage>
</organism>
<reference evidence="2" key="1">
    <citation type="submission" date="2018-05" db="EMBL/GenBank/DDBJ databases">
        <authorList>
            <person name="Lanie J.A."/>
            <person name="Ng W.-L."/>
            <person name="Kazmierczak K.M."/>
            <person name="Andrzejewski T.M."/>
            <person name="Davidsen T.M."/>
            <person name="Wayne K.J."/>
            <person name="Tettelin H."/>
            <person name="Glass J.I."/>
            <person name="Rusch D."/>
            <person name="Podicherti R."/>
            <person name="Tsui H.-C.T."/>
            <person name="Winkler M.E."/>
        </authorList>
    </citation>
    <scope>NUCLEOTIDE SEQUENCE</scope>
</reference>
<evidence type="ECO:0000313" key="2">
    <source>
        <dbReference type="EMBL" id="SVD93924.1"/>
    </source>
</evidence>
<dbReference type="AlphaFoldDB" id="A0A382ZEG4"/>
<name>A0A382ZEG4_9ZZZZ</name>
<protein>
    <recommendedName>
        <fullName evidence="1">Hydantoinase B/oxoprolinase domain-containing protein</fullName>
    </recommendedName>
</protein>